<evidence type="ECO:0000256" key="1">
    <source>
        <dbReference type="ARBA" id="ARBA00022741"/>
    </source>
</evidence>
<proteinExistence type="predicted"/>
<feature type="region of interest" description="Disordered" evidence="3">
    <location>
        <begin position="556"/>
        <end position="578"/>
    </location>
</feature>
<dbReference type="GO" id="GO:0007264">
    <property type="term" value="P:small GTPase-mediated signal transduction"/>
    <property type="evidence" value="ECO:0007669"/>
    <property type="project" value="InterPro"/>
</dbReference>
<dbReference type="PRINTS" id="PR00449">
    <property type="entry name" value="RASTRNSFRMNG"/>
</dbReference>
<accession>A0AAD9EQK2</accession>
<dbReference type="Proteomes" id="UP001243330">
    <property type="component" value="Unassembled WGS sequence"/>
</dbReference>
<evidence type="ECO:0000313" key="4">
    <source>
        <dbReference type="EMBL" id="KAK1856112.1"/>
    </source>
</evidence>
<dbReference type="Pfam" id="PF00071">
    <property type="entry name" value="Ras"/>
    <property type="match status" value="1"/>
</dbReference>
<keyword evidence="2" id="KW-0342">GTP-binding</keyword>
<reference evidence="4" key="1">
    <citation type="submission" date="2023-01" db="EMBL/GenBank/DDBJ databases">
        <title>Colletotrichum chrysophilum M932 genome sequence.</title>
        <authorList>
            <person name="Baroncelli R."/>
        </authorList>
    </citation>
    <scope>NUCLEOTIDE SEQUENCE</scope>
    <source>
        <strain evidence="4">M932</strain>
    </source>
</reference>
<protein>
    <recommendedName>
        <fullName evidence="6">Fungal N-terminal domain-containing protein</fullName>
    </recommendedName>
</protein>
<dbReference type="AlphaFoldDB" id="A0AAD9EQK2"/>
<dbReference type="Gene3D" id="3.40.50.300">
    <property type="entry name" value="P-loop containing nucleotide triphosphate hydrolases"/>
    <property type="match status" value="1"/>
</dbReference>
<keyword evidence="1" id="KW-0547">Nucleotide-binding</keyword>
<dbReference type="GO" id="GO:0003924">
    <property type="term" value="F:GTPase activity"/>
    <property type="evidence" value="ECO:0007669"/>
    <property type="project" value="InterPro"/>
</dbReference>
<evidence type="ECO:0008006" key="6">
    <source>
        <dbReference type="Google" id="ProtNLM"/>
    </source>
</evidence>
<sequence>MADPLSIAASIAGLLAAAGKVYTVVSGFIDSTANAPQSAAATLEAVGEIKLALSSVQSMIDSLNHLSASRKGLIQLEHLAIIITNAVFTLSKLESLVCQKDGFRYRLRWVWNEKRVLSLLPRLESQKASLTLIVSVLQSHSNAEALRCYDEMLVKMEEVLEQNRTLGQHLRLMEDRGPLDVRSVKFMDDAMSIMSSRRSLRSMTSLPFSRARPSSSLSSRQVDFARWDFEIALQRSRVYSRSHSNQCDVSYTTSTAPTNAWSMLSGLSLNDISVVSAFRLPITLNDVHLVAPGSTFSAMFMEQALPVRPQGNSRRATVQNTSYPKPAMAWNRQTSIRSLISTSMETPEIPVARRVPSMESSRALPKIKVVVIGDSNALKSKMIHTFMGDAPVAAHADIPKGSDCSRSTVKLNDIYVDLELHDTTGVEDYSSLLNMACSEVDVFLFLSRKYSDTQFQSVGERWVPEISGIFPGVPYLIVGTHEGSDEEILDEDLAKFAASSVRGRKLAEALESVRYVDCDVGDVQAVQALIGQVGTSPFFRIGQKIMDCQSTLIHMTDSGSSKEGEAISAQTWSSSSGC</sequence>
<dbReference type="GO" id="GO:0005525">
    <property type="term" value="F:GTP binding"/>
    <property type="evidence" value="ECO:0007669"/>
    <property type="project" value="UniProtKB-KW"/>
</dbReference>
<organism evidence="4 5">
    <name type="scientific">Colletotrichum chrysophilum</name>
    <dbReference type="NCBI Taxonomy" id="1836956"/>
    <lineage>
        <taxon>Eukaryota</taxon>
        <taxon>Fungi</taxon>
        <taxon>Dikarya</taxon>
        <taxon>Ascomycota</taxon>
        <taxon>Pezizomycotina</taxon>
        <taxon>Sordariomycetes</taxon>
        <taxon>Hypocreomycetidae</taxon>
        <taxon>Glomerellales</taxon>
        <taxon>Glomerellaceae</taxon>
        <taxon>Colletotrichum</taxon>
        <taxon>Colletotrichum gloeosporioides species complex</taxon>
    </lineage>
</organism>
<keyword evidence="5" id="KW-1185">Reference proteome</keyword>
<dbReference type="InterPro" id="IPR003578">
    <property type="entry name" value="Small_GTPase_Rho"/>
</dbReference>
<evidence type="ECO:0000256" key="2">
    <source>
        <dbReference type="ARBA" id="ARBA00023134"/>
    </source>
</evidence>
<comment type="caution">
    <text evidence="4">The sequence shown here is derived from an EMBL/GenBank/DDBJ whole genome shotgun (WGS) entry which is preliminary data.</text>
</comment>
<name>A0AAD9EQK2_9PEZI</name>
<dbReference type="PANTHER" id="PTHR24072">
    <property type="entry name" value="RHO FAMILY GTPASE"/>
    <property type="match status" value="1"/>
</dbReference>
<gene>
    <name evidence="4" type="ORF">CCHR01_01326</name>
</gene>
<dbReference type="InterPro" id="IPR027417">
    <property type="entry name" value="P-loop_NTPase"/>
</dbReference>
<evidence type="ECO:0000256" key="3">
    <source>
        <dbReference type="SAM" id="MobiDB-lite"/>
    </source>
</evidence>
<dbReference type="InterPro" id="IPR001806">
    <property type="entry name" value="Small_GTPase"/>
</dbReference>
<dbReference type="SMART" id="SM00174">
    <property type="entry name" value="RHO"/>
    <property type="match status" value="1"/>
</dbReference>
<evidence type="ECO:0000313" key="5">
    <source>
        <dbReference type="Proteomes" id="UP001243330"/>
    </source>
</evidence>
<dbReference type="EMBL" id="JAQOWY010000013">
    <property type="protein sequence ID" value="KAK1856112.1"/>
    <property type="molecule type" value="Genomic_DNA"/>
</dbReference>
<feature type="compositionally biased region" description="Polar residues" evidence="3">
    <location>
        <begin position="568"/>
        <end position="578"/>
    </location>
</feature>
<dbReference type="SUPFAM" id="SSF52540">
    <property type="entry name" value="P-loop containing nucleoside triphosphate hydrolases"/>
    <property type="match status" value="1"/>
</dbReference>